<proteinExistence type="predicted"/>
<evidence type="ECO:0000313" key="1">
    <source>
        <dbReference type="Proteomes" id="UP000887576"/>
    </source>
</evidence>
<dbReference type="WBParaSite" id="JU765_v2.g8.t1">
    <property type="protein sequence ID" value="JU765_v2.g8.t1"/>
    <property type="gene ID" value="JU765_v2.g8"/>
</dbReference>
<sequence length="104" mass="11302">MFSDVPDPLWVAIGSITIVSTSLAIFCVTVLAAILCQISALSLSPQDSEEIQKINDLLGRIITEHYTLKHQRFEEDQAAPIDGAKNEEGESEPAKESSKSKSKA</sequence>
<name>A0AC34RLW1_9BILA</name>
<organism evidence="1 2">
    <name type="scientific">Panagrolaimus sp. JU765</name>
    <dbReference type="NCBI Taxonomy" id="591449"/>
    <lineage>
        <taxon>Eukaryota</taxon>
        <taxon>Metazoa</taxon>
        <taxon>Ecdysozoa</taxon>
        <taxon>Nematoda</taxon>
        <taxon>Chromadorea</taxon>
        <taxon>Rhabditida</taxon>
        <taxon>Tylenchina</taxon>
        <taxon>Panagrolaimomorpha</taxon>
        <taxon>Panagrolaimoidea</taxon>
        <taxon>Panagrolaimidae</taxon>
        <taxon>Panagrolaimus</taxon>
    </lineage>
</organism>
<protein>
    <submittedName>
        <fullName evidence="2">Uncharacterized protein</fullName>
    </submittedName>
</protein>
<reference evidence="2" key="1">
    <citation type="submission" date="2022-11" db="UniProtKB">
        <authorList>
            <consortium name="WormBaseParasite"/>
        </authorList>
    </citation>
    <scope>IDENTIFICATION</scope>
</reference>
<accession>A0AC34RLW1</accession>
<evidence type="ECO:0000313" key="2">
    <source>
        <dbReference type="WBParaSite" id="JU765_v2.g8.t1"/>
    </source>
</evidence>
<dbReference type="Proteomes" id="UP000887576">
    <property type="component" value="Unplaced"/>
</dbReference>